<reference evidence="1 2" key="1">
    <citation type="submission" date="2019-05" db="EMBL/GenBank/DDBJ databases">
        <title>Emergence of the Ug99 lineage of the wheat stem rust pathogen through somatic hybridization.</title>
        <authorList>
            <person name="Li F."/>
            <person name="Upadhyaya N.M."/>
            <person name="Sperschneider J."/>
            <person name="Matny O."/>
            <person name="Nguyen-Phuc H."/>
            <person name="Mago R."/>
            <person name="Raley C."/>
            <person name="Miller M.E."/>
            <person name="Silverstein K.A.T."/>
            <person name="Henningsen E."/>
            <person name="Hirsch C.D."/>
            <person name="Visser B."/>
            <person name="Pretorius Z.A."/>
            <person name="Steffenson B.J."/>
            <person name="Schwessinger B."/>
            <person name="Dodds P.N."/>
            <person name="Figueroa M."/>
        </authorList>
    </citation>
    <scope>NUCLEOTIDE SEQUENCE [LARGE SCALE GENOMIC DNA]</scope>
    <source>
        <strain evidence="1">21-0</strain>
    </source>
</reference>
<protein>
    <submittedName>
        <fullName evidence="1">Uncharacterized protein</fullName>
    </submittedName>
</protein>
<dbReference type="Proteomes" id="UP000324748">
    <property type="component" value="Unassembled WGS sequence"/>
</dbReference>
<comment type="caution">
    <text evidence="1">The sequence shown here is derived from an EMBL/GenBank/DDBJ whole genome shotgun (WGS) entry which is preliminary data.</text>
</comment>
<gene>
    <name evidence="1" type="ORF">PGT21_050073</name>
</gene>
<evidence type="ECO:0000313" key="2">
    <source>
        <dbReference type="Proteomes" id="UP000324748"/>
    </source>
</evidence>
<proteinExistence type="predicted"/>
<dbReference type="AlphaFoldDB" id="A0A5B0N2I3"/>
<accession>A0A5B0N2I3</accession>
<sequence length="119" mass="13791">MEDSLKFVYTVQWNNNEEKIKQEKSEALSRILVLNESGDISLNNWEMNVLHVILLIEPDLQSPQTISDYQNHLQAVHEGQCYGCQEPYFHNLQPILDPKSIKKTDQPLQPVDMKLSGRI</sequence>
<name>A0A5B0N2I3_PUCGR</name>
<organism evidence="1 2">
    <name type="scientific">Puccinia graminis f. sp. tritici</name>
    <dbReference type="NCBI Taxonomy" id="56615"/>
    <lineage>
        <taxon>Eukaryota</taxon>
        <taxon>Fungi</taxon>
        <taxon>Dikarya</taxon>
        <taxon>Basidiomycota</taxon>
        <taxon>Pucciniomycotina</taxon>
        <taxon>Pucciniomycetes</taxon>
        <taxon>Pucciniales</taxon>
        <taxon>Pucciniaceae</taxon>
        <taxon>Puccinia</taxon>
    </lineage>
</organism>
<evidence type="ECO:0000313" key="1">
    <source>
        <dbReference type="EMBL" id="KAA1083052.1"/>
    </source>
</evidence>
<keyword evidence="2" id="KW-1185">Reference proteome</keyword>
<dbReference type="EMBL" id="VSWC01000119">
    <property type="protein sequence ID" value="KAA1083052.1"/>
    <property type="molecule type" value="Genomic_DNA"/>
</dbReference>